<evidence type="ECO:0000259" key="3">
    <source>
        <dbReference type="PROSITE" id="PS50043"/>
    </source>
</evidence>
<proteinExistence type="predicted"/>
<evidence type="ECO:0000256" key="1">
    <source>
        <dbReference type="ARBA" id="ARBA00023125"/>
    </source>
</evidence>
<dbReference type="SUPFAM" id="SSF46894">
    <property type="entry name" value="C-terminal effector domain of the bipartite response regulators"/>
    <property type="match status" value="1"/>
</dbReference>
<evidence type="ECO:0000256" key="2">
    <source>
        <dbReference type="SAM" id="MobiDB-lite"/>
    </source>
</evidence>
<dbReference type="AlphaFoldDB" id="A0A8J3PIR0"/>
<dbReference type="InterPro" id="IPR016032">
    <property type="entry name" value="Sig_transdc_resp-reg_C-effctor"/>
</dbReference>
<keyword evidence="5" id="KW-1185">Reference proteome</keyword>
<dbReference type="InterPro" id="IPR000792">
    <property type="entry name" value="Tscrpt_reg_LuxR_C"/>
</dbReference>
<evidence type="ECO:0000313" key="4">
    <source>
        <dbReference type="EMBL" id="GIG17718.1"/>
    </source>
</evidence>
<dbReference type="Proteomes" id="UP000660339">
    <property type="component" value="Unassembled WGS sequence"/>
</dbReference>
<dbReference type="InterPro" id="IPR039420">
    <property type="entry name" value="WalR-like"/>
</dbReference>
<organism evidence="4 5">
    <name type="scientific">Catellatospora methionotrophica</name>
    <dbReference type="NCBI Taxonomy" id="121620"/>
    <lineage>
        <taxon>Bacteria</taxon>
        <taxon>Bacillati</taxon>
        <taxon>Actinomycetota</taxon>
        <taxon>Actinomycetes</taxon>
        <taxon>Micromonosporales</taxon>
        <taxon>Micromonosporaceae</taxon>
        <taxon>Catellatospora</taxon>
    </lineage>
</organism>
<dbReference type="PROSITE" id="PS00622">
    <property type="entry name" value="HTH_LUXR_1"/>
    <property type="match status" value="1"/>
</dbReference>
<comment type="caution">
    <text evidence="4">The sequence shown here is derived from an EMBL/GenBank/DDBJ whole genome shotgun (WGS) entry which is preliminary data.</text>
</comment>
<sequence>MDRRQAAELLRERIGRPVAPRLVEQLLRRTDADPTVLAAIADQVDADGDGLYRLPLRWPEELAEPVRAALRALEPGARETVTAAAVIGREFDLAILEGVCPEQDVLSGLDDAAAAGLVREQGPQVYGFVRALDREVCYDTLGGRSRAALHERVAGVLIRLGALGGTRAATLPELAHHTAEAAALGGAARLDAAVAASATAAAAADEDGAYDLAAGYYAQAALFAGRAGWTPAQAGRLLAASGTARLRGAASAAAREAGRASLTGALRLGLRASDMGLIAAAALGLGPRPSLGALAPSVGPARAGVADGAVGTGDGMVGGGAVEGAAARRPALRAGSAAGGVPGGSGQVGHPDERAPGDPVRMGALRDACAALPASGLPPEQHSVAARLMSRLADELGEAELADRALDLARAGGDPRAVAEALLAAGGRLDQVVREAAALGDAELQVRAYDLAAADAVRRGDRSRAVALLAQTAALGEGRPTALVRWYALRAAAELAALRGRPDPLAADRALAAGRLVDPAVAEAADRALRAWSGPDAGPGGLTAREREVLSWALRGAPAKEIATALVLGERTVETHLASIYRKLGVRTRVELITKLGDGSAS</sequence>
<dbReference type="Pfam" id="PF00196">
    <property type="entry name" value="GerE"/>
    <property type="match status" value="1"/>
</dbReference>
<dbReference type="InterPro" id="IPR036388">
    <property type="entry name" value="WH-like_DNA-bd_sf"/>
</dbReference>
<feature type="compositionally biased region" description="Gly residues" evidence="2">
    <location>
        <begin position="337"/>
        <end position="347"/>
    </location>
</feature>
<gene>
    <name evidence="4" type="ORF">Cme02nite_60500</name>
</gene>
<keyword evidence="1" id="KW-0238">DNA-binding</keyword>
<dbReference type="CDD" id="cd06170">
    <property type="entry name" value="LuxR_C_like"/>
    <property type="match status" value="1"/>
</dbReference>
<dbReference type="PANTHER" id="PTHR43214">
    <property type="entry name" value="TWO-COMPONENT RESPONSE REGULATOR"/>
    <property type="match status" value="1"/>
</dbReference>
<dbReference type="EMBL" id="BONJ01000035">
    <property type="protein sequence ID" value="GIG17718.1"/>
    <property type="molecule type" value="Genomic_DNA"/>
</dbReference>
<evidence type="ECO:0000313" key="5">
    <source>
        <dbReference type="Proteomes" id="UP000660339"/>
    </source>
</evidence>
<reference evidence="4" key="1">
    <citation type="submission" date="2021-01" db="EMBL/GenBank/DDBJ databases">
        <title>Whole genome shotgun sequence of Catellatospora methionotrophica NBRC 14553.</title>
        <authorList>
            <person name="Komaki H."/>
            <person name="Tamura T."/>
        </authorList>
    </citation>
    <scope>NUCLEOTIDE SEQUENCE</scope>
    <source>
        <strain evidence="4">NBRC 14553</strain>
    </source>
</reference>
<name>A0A8J3PIR0_9ACTN</name>
<dbReference type="PRINTS" id="PR00038">
    <property type="entry name" value="HTHLUXR"/>
</dbReference>
<dbReference type="Gene3D" id="1.10.10.10">
    <property type="entry name" value="Winged helix-like DNA-binding domain superfamily/Winged helix DNA-binding domain"/>
    <property type="match status" value="1"/>
</dbReference>
<dbReference type="RefSeq" id="WP_166386595.1">
    <property type="nucleotide sequence ID" value="NZ_BAAATT010000032.1"/>
</dbReference>
<feature type="domain" description="HTH luxR-type" evidence="3">
    <location>
        <begin position="535"/>
        <end position="600"/>
    </location>
</feature>
<protein>
    <recommendedName>
        <fullName evidence="3">HTH luxR-type domain-containing protein</fullName>
    </recommendedName>
</protein>
<dbReference type="GO" id="GO:0006355">
    <property type="term" value="P:regulation of DNA-templated transcription"/>
    <property type="evidence" value="ECO:0007669"/>
    <property type="project" value="InterPro"/>
</dbReference>
<feature type="region of interest" description="Disordered" evidence="2">
    <location>
        <begin position="334"/>
        <end position="356"/>
    </location>
</feature>
<dbReference type="SMART" id="SM00421">
    <property type="entry name" value="HTH_LUXR"/>
    <property type="match status" value="1"/>
</dbReference>
<dbReference type="GO" id="GO:0003677">
    <property type="term" value="F:DNA binding"/>
    <property type="evidence" value="ECO:0007669"/>
    <property type="project" value="UniProtKB-KW"/>
</dbReference>
<dbReference type="PROSITE" id="PS50043">
    <property type="entry name" value="HTH_LUXR_2"/>
    <property type="match status" value="1"/>
</dbReference>
<accession>A0A8J3PIR0</accession>